<sequence length="815" mass="93343">MYPIRSINMSKKKISDSSGFQFIVLPNTGFQICRDFPLSREIDIAEYELWELATKVAEEHITDETVKVFSKHIAVNRIINGSNIEATGWIPCDKEELVFFRLTKPGNDVYIDLAIDTKVGAGNMFRNQIHCLLEKGLPLFKKKYCLANFFVEEHKEASGVRGSLLIDYGNTGISAMFSPTGGGPRDTKLIAVNETFDPEYKKRTDDQKRIVKSSIALLRVSSNPKIEPWIVMGKRAEELIQTEPLCTYLFAPKKYVRFWPERLKPLEPSTSYRGIIGQRSGLHPMLTFVKLGVEHLLNTLIAGLVNPEFTSHRPEIYPIIERVILTYPLTWRDSDKRIFKNLFREAVNKYLIVDEKINPDIDIELICSEPVAVAAYLIWESIFQYGIDSLKLMNSTLGNLNGDSHLRLMVLDIGGGSTDIAVVEIRWELSKKRDVDVTFKMIESMRFNRAGDRLTHIIVTSLFDFMKKKYKITEQLDFKKEPMNYPDFSIQLKREAVSRLNELAEEAKEHLSKNNNSWKLSKDNETNLSDCFEPMIRDNVNEDSDTESIQYELSNEILEQWIRNDRQSEETNGIPGFMDIFLFLKDLKQSLKQRKRMPHAVVLSGRTTRLPIIKKLAVEYLNMPFHKVRTLQELLPITANRPGYESADKISVVCGAHRFRFGDNVRFIPLPEEKIFNRYIGTVRETPDGLVLNKILCKPGDKPPISASIEMYPATNTRIGNCFRKEGIAEVIAELSNKNPKEKRKIVINIIDDFTVKLIKGKDIVLAEWVPGGNDIIVDNFNDTGEIDSNPPGFIVNKVISDTSPYIYEDIEYEE</sequence>
<proteinExistence type="predicted"/>
<reference evidence="1" key="1">
    <citation type="journal article" date="2021" name="Microb. Physiol.">
        <title>Proteogenomic Insights into the Physiology of Marine, Sulfate-Reducing, Filamentous Desulfonema limicola and Desulfonema magnum.</title>
        <authorList>
            <person name="Schnaars V."/>
            <person name="Wohlbrand L."/>
            <person name="Scheve S."/>
            <person name="Hinrichs C."/>
            <person name="Reinhardt R."/>
            <person name="Rabus R."/>
        </authorList>
    </citation>
    <scope>NUCLEOTIDE SEQUENCE</scope>
    <source>
        <strain evidence="1">5ac10</strain>
    </source>
</reference>
<dbReference type="KEGG" id="dli:dnl_47480"/>
<keyword evidence="2" id="KW-1185">Reference proteome</keyword>
<dbReference type="InterPro" id="IPR043129">
    <property type="entry name" value="ATPase_NBD"/>
</dbReference>
<dbReference type="PANTHER" id="PTHR42749:SF1">
    <property type="entry name" value="CELL SHAPE-DETERMINING PROTEIN MREB"/>
    <property type="match status" value="1"/>
</dbReference>
<dbReference type="PANTHER" id="PTHR42749">
    <property type="entry name" value="CELL SHAPE-DETERMINING PROTEIN MREB"/>
    <property type="match status" value="1"/>
</dbReference>
<dbReference type="EMBL" id="CP061799">
    <property type="protein sequence ID" value="QTA82372.1"/>
    <property type="molecule type" value="Genomic_DNA"/>
</dbReference>
<evidence type="ECO:0000313" key="2">
    <source>
        <dbReference type="Proteomes" id="UP000663720"/>
    </source>
</evidence>
<dbReference type="Gene3D" id="3.90.640.10">
    <property type="entry name" value="Actin, Chain A, domain 4"/>
    <property type="match status" value="1"/>
</dbReference>
<evidence type="ECO:0000313" key="1">
    <source>
        <dbReference type="EMBL" id="QTA82372.1"/>
    </source>
</evidence>
<protein>
    <submittedName>
        <fullName evidence="1">Uncharacterized protein</fullName>
    </submittedName>
</protein>
<organism evidence="1 2">
    <name type="scientific">Desulfonema limicola</name>
    <dbReference type="NCBI Taxonomy" id="45656"/>
    <lineage>
        <taxon>Bacteria</taxon>
        <taxon>Pseudomonadati</taxon>
        <taxon>Thermodesulfobacteriota</taxon>
        <taxon>Desulfobacteria</taxon>
        <taxon>Desulfobacterales</taxon>
        <taxon>Desulfococcaceae</taxon>
        <taxon>Desulfonema</taxon>
    </lineage>
</organism>
<dbReference type="Gene3D" id="3.30.420.40">
    <property type="match status" value="2"/>
</dbReference>
<dbReference type="Proteomes" id="UP000663720">
    <property type="component" value="Chromosome"/>
</dbReference>
<dbReference type="AlphaFoldDB" id="A0A975BBJ2"/>
<accession>A0A975BBJ2</accession>
<gene>
    <name evidence="1" type="ORF">dnl_47480</name>
</gene>
<dbReference type="SUPFAM" id="SSF53067">
    <property type="entry name" value="Actin-like ATPase domain"/>
    <property type="match status" value="1"/>
</dbReference>
<name>A0A975BBJ2_9BACT</name>